<keyword evidence="3" id="KW-1185">Reference proteome</keyword>
<feature type="compositionally biased region" description="Polar residues" evidence="1">
    <location>
        <begin position="59"/>
        <end position="71"/>
    </location>
</feature>
<protein>
    <recommendedName>
        <fullName evidence="4">Transposase</fullName>
    </recommendedName>
</protein>
<feature type="region of interest" description="Disordered" evidence="1">
    <location>
        <begin position="50"/>
        <end position="71"/>
    </location>
</feature>
<sequence length="71" mass="7766">MTIRPCERGCRRKECANRARTDKANGAVSRFLLRSGYAVVPEARSDVAIGKWSGKGSPAVSSRSTANWRDP</sequence>
<evidence type="ECO:0000313" key="3">
    <source>
        <dbReference type="Proteomes" id="UP001500994"/>
    </source>
</evidence>
<name>A0ABP6EAT8_9ACTN</name>
<evidence type="ECO:0000256" key="1">
    <source>
        <dbReference type="SAM" id="MobiDB-lite"/>
    </source>
</evidence>
<reference evidence="3" key="1">
    <citation type="journal article" date="2019" name="Int. J. Syst. Evol. Microbiol.">
        <title>The Global Catalogue of Microorganisms (GCM) 10K type strain sequencing project: providing services to taxonomists for standard genome sequencing and annotation.</title>
        <authorList>
            <consortium name="The Broad Institute Genomics Platform"/>
            <consortium name="The Broad Institute Genome Sequencing Center for Infectious Disease"/>
            <person name="Wu L."/>
            <person name="Ma J."/>
        </authorList>
    </citation>
    <scope>NUCLEOTIDE SEQUENCE [LARGE SCALE GENOMIC DNA]</scope>
    <source>
        <strain evidence="3">JCM 16374</strain>
    </source>
</reference>
<dbReference type="Proteomes" id="UP001500994">
    <property type="component" value="Unassembled WGS sequence"/>
</dbReference>
<gene>
    <name evidence="2" type="ORF">GCM10009864_33620</name>
</gene>
<evidence type="ECO:0000313" key="2">
    <source>
        <dbReference type="EMBL" id="GAA2662945.1"/>
    </source>
</evidence>
<accession>A0ABP6EAT8</accession>
<proteinExistence type="predicted"/>
<evidence type="ECO:0008006" key="4">
    <source>
        <dbReference type="Google" id="ProtNLM"/>
    </source>
</evidence>
<comment type="caution">
    <text evidence="2">The sequence shown here is derived from an EMBL/GenBank/DDBJ whole genome shotgun (WGS) entry which is preliminary data.</text>
</comment>
<dbReference type="EMBL" id="BAAARK010000009">
    <property type="protein sequence ID" value="GAA2662945.1"/>
    <property type="molecule type" value="Genomic_DNA"/>
</dbReference>
<organism evidence="2 3">
    <name type="scientific">Streptomyces lunalinharesii</name>
    <dbReference type="NCBI Taxonomy" id="333384"/>
    <lineage>
        <taxon>Bacteria</taxon>
        <taxon>Bacillati</taxon>
        <taxon>Actinomycetota</taxon>
        <taxon>Actinomycetes</taxon>
        <taxon>Kitasatosporales</taxon>
        <taxon>Streptomycetaceae</taxon>
        <taxon>Streptomyces</taxon>
    </lineage>
</organism>